<proteinExistence type="predicted"/>
<dbReference type="RefSeq" id="XP_060332511.1">
    <property type="nucleotide sequence ID" value="XM_060481234.1"/>
</dbReference>
<organism evidence="1 2">
    <name type="scientific">Armillaria tabescens</name>
    <name type="common">Ringless honey mushroom</name>
    <name type="synonym">Agaricus tabescens</name>
    <dbReference type="NCBI Taxonomy" id="1929756"/>
    <lineage>
        <taxon>Eukaryota</taxon>
        <taxon>Fungi</taxon>
        <taxon>Dikarya</taxon>
        <taxon>Basidiomycota</taxon>
        <taxon>Agaricomycotina</taxon>
        <taxon>Agaricomycetes</taxon>
        <taxon>Agaricomycetidae</taxon>
        <taxon>Agaricales</taxon>
        <taxon>Marasmiineae</taxon>
        <taxon>Physalacriaceae</taxon>
        <taxon>Desarmillaria</taxon>
    </lineage>
</organism>
<gene>
    <name evidence="1" type="ORF">EV420DRAFT_211996</name>
</gene>
<evidence type="ECO:0000313" key="2">
    <source>
        <dbReference type="Proteomes" id="UP001175211"/>
    </source>
</evidence>
<dbReference type="AlphaFoldDB" id="A0AA39N7J6"/>
<sequence length="107" mass="12088">MPPDIITYRFRGNLVYVKPELDYKVALNLARSEFVELHGVSQHQIVFITYASVAGQRTSVRISASAWASTVSAMLRGEIVDIEIMGNPDIFLIARRFHQYLKAIACM</sequence>
<evidence type="ECO:0000313" key="1">
    <source>
        <dbReference type="EMBL" id="KAK0460472.1"/>
    </source>
</evidence>
<dbReference type="EMBL" id="JAUEPS010000012">
    <property type="protein sequence ID" value="KAK0460472.1"/>
    <property type="molecule type" value="Genomic_DNA"/>
</dbReference>
<name>A0AA39N7J6_ARMTA</name>
<reference evidence="1" key="1">
    <citation type="submission" date="2023-06" db="EMBL/GenBank/DDBJ databases">
        <authorList>
            <consortium name="Lawrence Berkeley National Laboratory"/>
            <person name="Ahrendt S."/>
            <person name="Sahu N."/>
            <person name="Indic B."/>
            <person name="Wong-Bajracharya J."/>
            <person name="Merenyi Z."/>
            <person name="Ke H.-M."/>
            <person name="Monk M."/>
            <person name="Kocsube S."/>
            <person name="Drula E."/>
            <person name="Lipzen A."/>
            <person name="Balint B."/>
            <person name="Henrissat B."/>
            <person name="Andreopoulos B."/>
            <person name="Martin F.M."/>
            <person name="Harder C.B."/>
            <person name="Rigling D."/>
            <person name="Ford K.L."/>
            <person name="Foster G.D."/>
            <person name="Pangilinan J."/>
            <person name="Papanicolaou A."/>
            <person name="Barry K."/>
            <person name="LaButti K."/>
            <person name="Viragh M."/>
            <person name="Koriabine M."/>
            <person name="Yan M."/>
            <person name="Riley R."/>
            <person name="Champramary S."/>
            <person name="Plett K.L."/>
            <person name="Tsai I.J."/>
            <person name="Slot J."/>
            <person name="Sipos G."/>
            <person name="Plett J."/>
            <person name="Nagy L.G."/>
            <person name="Grigoriev I.V."/>
        </authorList>
    </citation>
    <scope>NUCLEOTIDE SEQUENCE</scope>
    <source>
        <strain evidence="1">CCBAS 213</strain>
    </source>
</reference>
<dbReference type="Proteomes" id="UP001175211">
    <property type="component" value="Unassembled WGS sequence"/>
</dbReference>
<accession>A0AA39N7J6</accession>
<keyword evidence="2" id="KW-1185">Reference proteome</keyword>
<protein>
    <submittedName>
        <fullName evidence="1">Uncharacterized protein</fullName>
    </submittedName>
</protein>
<dbReference type="GeneID" id="85364782"/>
<comment type="caution">
    <text evidence="1">The sequence shown here is derived from an EMBL/GenBank/DDBJ whole genome shotgun (WGS) entry which is preliminary data.</text>
</comment>